<dbReference type="InterPro" id="IPR013576">
    <property type="entry name" value="IGF2_C"/>
</dbReference>
<feature type="transmembrane region" description="Helical" evidence="11">
    <location>
        <begin position="84"/>
        <end position="103"/>
    </location>
</feature>
<evidence type="ECO:0000256" key="11">
    <source>
        <dbReference type="SAM" id="Phobius"/>
    </source>
</evidence>
<dbReference type="InterPro" id="IPR036438">
    <property type="entry name" value="Insulin-like_sf"/>
</dbReference>
<dbReference type="PROSITE" id="PS00262">
    <property type="entry name" value="INSULIN"/>
    <property type="match status" value="1"/>
</dbReference>
<dbReference type="GO" id="GO:0043539">
    <property type="term" value="F:protein serine/threonine kinase activator activity"/>
    <property type="evidence" value="ECO:0007669"/>
    <property type="project" value="TreeGrafter"/>
</dbReference>
<keyword evidence="3 10" id="KW-0964">Secreted</keyword>
<dbReference type="GO" id="GO:0008083">
    <property type="term" value="F:growth factor activity"/>
    <property type="evidence" value="ECO:0007669"/>
    <property type="project" value="UniProtKB-KW"/>
</dbReference>
<dbReference type="GO" id="GO:0042104">
    <property type="term" value="P:positive regulation of activated T cell proliferation"/>
    <property type="evidence" value="ECO:0007669"/>
    <property type="project" value="TreeGrafter"/>
</dbReference>
<feature type="disulfide bond" evidence="9">
    <location>
        <begin position="109"/>
        <end position="148"/>
    </location>
</feature>
<dbReference type="InterPro" id="IPR022352">
    <property type="entry name" value="Ins/IGF/rlx"/>
</dbReference>
<accession>A0A8C4V055</accession>
<evidence type="ECO:0000256" key="3">
    <source>
        <dbReference type="ARBA" id="ARBA00022525"/>
    </source>
</evidence>
<keyword evidence="5" id="KW-0339">Growth factor</keyword>
<evidence type="ECO:0000256" key="6">
    <source>
        <dbReference type="ARBA" id="ARBA00023157"/>
    </source>
</evidence>
<organism evidence="13 14">
    <name type="scientific">Falco tinnunculus</name>
    <name type="common">Common kestrel</name>
    <dbReference type="NCBI Taxonomy" id="100819"/>
    <lineage>
        <taxon>Eukaryota</taxon>
        <taxon>Metazoa</taxon>
        <taxon>Chordata</taxon>
        <taxon>Craniata</taxon>
        <taxon>Vertebrata</taxon>
        <taxon>Euteleostomi</taxon>
        <taxon>Archelosauria</taxon>
        <taxon>Archosauria</taxon>
        <taxon>Dinosauria</taxon>
        <taxon>Saurischia</taxon>
        <taxon>Theropoda</taxon>
        <taxon>Coelurosauria</taxon>
        <taxon>Aves</taxon>
        <taxon>Neognathae</taxon>
        <taxon>Neoaves</taxon>
        <taxon>Telluraves</taxon>
        <taxon>Australaves</taxon>
        <taxon>Falconiformes</taxon>
        <taxon>Falconidae</taxon>
        <taxon>Falco</taxon>
    </lineage>
</organism>
<keyword evidence="11" id="KW-1133">Transmembrane helix</keyword>
<dbReference type="PANTHER" id="PTHR46886">
    <property type="entry name" value="INSULIN-LIKE GROWTH FACTOR II"/>
    <property type="match status" value="1"/>
</dbReference>
<dbReference type="GO" id="GO:0045944">
    <property type="term" value="P:positive regulation of transcription by RNA polymerase II"/>
    <property type="evidence" value="ECO:0007669"/>
    <property type="project" value="TreeGrafter"/>
</dbReference>
<keyword evidence="6 9" id="KW-1015">Disulfide bond</keyword>
<evidence type="ECO:0000256" key="7">
    <source>
        <dbReference type="ARBA" id="ARBA00049761"/>
    </source>
</evidence>
<evidence type="ECO:0000256" key="1">
    <source>
        <dbReference type="ARBA" id="ARBA00004613"/>
    </source>
</evidence>
<dbReference type="GO" id="GO:0046628">
    <property type="term" value="P:positive regulation of insulin receptor signaling pathway"/>
    <property type="evidence" value="ECO:0007669"/>
    <property type="project" value="TreeGrafter"/>
</dbReference>
<dbReference type="InterPro" id="IPR022334">
    <property type="entry name" value="IGF2"/>
</dbReference>
<evidence type="ECO:0000313" key="14">
    <source>
        <dbReference type="Proteomes" id="UP000694562"/>
    </source>
</evidence>
<evidence type="ECO:0000256" key="2">
    <source>
        <dbReference type="ARBA" id="ARBA00009034"/>
    </source>
</evidence>
<dbReference type="FunFam" id="1.10.100.10:FF:000002">
    <property type="entry name" value="Insulin-like growth factor II preproprotein"/>
    <property type="match status" value="1"/>
</dbReference>
<dbReference type="PRINTS" id="PR02006">
    <property type="entry name" value="INSLNLIKEGF2"/>
</dbReference>
<evidence type="ECO:0000256" key="10">
    <source>
        <dbReference type="RuleBase" id="RU000406"/>
    </source>
</evidence>
<evidence type="ECO:0000256" key="9">
    <source>
        <dbReference type="PIRSR" id="PIRSR622350-50"/>
    </source>
</evidence>
<dbReference type="GO" id="GO:0005179">
    <property type="term" value="F:hormone activity"/>
    <property type="evidence" value="ECO:0007669"/>
    <property type="project" value="InterPro"/>
</dbReference>
<dbReference type="OrthoDB" id="9449995at2759"/>
<feature type="transmembrane region" description="Helical" evidence="11">
    <location>
        <begin position="20"/>
        <end position="42"/>
    </location>
</feature>
<comment type="similarity">
    <text evidence="2 10">Belongs to the insulin family.</text>
</comment>
<keyword evidence="4" id="KW-0732">Signal</keyword>
<dbReference type="GO" id="GO:1905564">
    <property type="term" value="P:positive regulation of vascular endothelial cell proliferation"/>
    <property type="evidence" value="ECO:0007669"/>
    <property type="project" value="TreeGrafter"/>
</dbReference>
<dbReference type="GO" id="GO:0043410">
    <property type="term" value="P:positive regulation of MAPK cascade"/>
    <property type="evidence" value="ECO:0007669"/>
    <property type="project" value="TreeGrafter"/>
</dbReference>
<dbReference type="PRINTS" id="PR02002">
    <property type="entry name" value="INSLNLIKEGF"/>
</dbReference>
<dbReference type="GO" id="GO:0051147">
    <property type="term" value="P:regulation of muscle cell differentiation"/>
    <property type="evidence" value="ECO:0007669"/>
    <property type="project" value="TreeGrafter"/>
</dbReference>
<name>A0A8C4V055_FALTI</name>
<comment type="subcellular location">
    <subcellularLocation>
        <location evidence="1 10">Secreted</location>
    </subcellularLocation>
</comment>
<dbReference type="AlphaFoldDB" id="A0A8C4V055"/>
<evidence type="ECO:0000259" key="12">
    <source>
        <dbReference type="SMART" id="SM00078"/>
    </source>
</evidence>
<dbReference type="Pfam" id="PF08365">
    <property type="entry name" value="IGF2_C"/>
    <property type="match status" value="1"/>
</dbReference>
<feature type="disulfide bond" evidence="9">
    <location>
        <begin position="147"/>
        <end position="152"/>
    </location>
</feature>
<evidence type="ECO:0000256" key="8">
    <source>
        <dbReference type="ARBA" id="ARBA00049823"/>
    </source>
</evidence>
<proteinExistence type="inferred from homology"/>
<dbReference type="GO" id="GO:0005159">
    <property type="term" value="F:insulin-like growth factor receptor binding"/>
    <property type="evidence" value="ECO:0007669"/>
    <property type="project" value="TreeGrafter"/>
</dbReference>
<sequence>MEKLLQCKPYPIRAAGRARGASLALVAGSVLPVLACSILTCLGIRPQAHCGRGALPVGGGREGSLMLTLCLCPQVQRMCAARRMLLLLLAFLAYALDSAAAYGTAETLCGGELVDTLQFVCGDRGFYFSRPVGRNNRRINRGIVEECCFRSCDLALLETYCAKSVKSERDLSATSLAGLPALSKESFQKPSHAKYSKYDVWQKKNSQRLQREVPSILRARQYRWQAEGLQAAEEAKALHRPLISLPSQRPLAARASPETAGPQK</sequence>
<evidence type="ECO:0000313" key="13">
    <source>
        <dbReference type="Ensembl" id="ENSFTIP00000017235.1"/>
    </source>
</evidence>
<keyword evidence="11" id="KW-0812">Transmembrane</keyword>
<dbReference type="GO" id="GO:0005615">
    <property type="term" value="C:extracellular space"/>
    <property type="evidence" value="ECO:0007669"/>
    <property type="project" value="InterPro"/>
</dbReference>
<keyword evidence="14" id="KW-1185">Reference proteome</keyword>
<dbReference type="SUPFAM" id="SSF56994">
    <property type="entry name" value="Insulin-like"/>
    <property type="match status" value="1"/>
</dbReference>
<feature type="disulfide bond" evidence="9">
    <location>
        <begin position="121"/>
        <end position="161"/>
    </location>
</feature>
<dbReference type="SMART" id="SM00078">
    <property type="entry name" value="IlGF"/>
    <property type="match status" value="1"/>
</dbReference>
<evidence type="ECO:0000256" key="5">
    <source>
        <dbReference type="ARBA" id="ARBA00023030"/>
    </source>
</evidence>
<dbReference type="Gene3D" id="1.10.100.10">
    <property type="entry name" value="Insulin-like"/>
    <property type="match status" value="1"/>
</dbReference>
<dbReference type="PRINTS" id="PR00276">
    <property type="entry name" value="INSULINFAMLY"/>
</dbReference>
<dbReference type="InterPro" id="IPR022350">
    <property type="entry name" value="IGF-1/2"/>
</dbReference>
<reference evidence="13" key="1">
    <citation type="submission" date="2025-08" db="UniProtKB">
        <authorList>
            <consortium name="Ensembl"/>
        </authorList>
    </citation>
    <scope>IDENTIFICATION</scope>
</reference>
<dbReference type="PANTHER" id="PTHR46886:SF1">
    <property type="entry name" value="INSULIN-LIKE GROWTH FACTOR II"/>
    <property type="match status" value="1"/>
</dbReference>
<dbReference type="OMA" id="FFRDESW"/>
<protein>
    <recommendedName>
        <fullName evidence="7">Insulin-like growth factor 2</fullName>
    </recommendedName>
    <alternativeName>
        <fullName evidence="8">Insulin-like growth factor II</fullName>
    </alternativeName>
</protein>
<dbReference type="CDD" id="cd04368">
    <property type="entry name" value="IlGF"/>
    <property type="match status" value="1"/>
</dbReference>
<dbReference type="Ensembl" id="ENSFTIT00000017963.1">
    <property type="protein sequence ID" value="ENSFTIP00000017235.1"/>
    <property type="gene ID" value="ENSFTIG00000011418.1"/>
</dbReference>
<dbReference type="InterPro" id="IPR016179">
    <property type="entry name" value="Insulin-like"/>
</dbReference>
<dbReference type="InterPro" id="IPR022353">
    <property type="entry name" value="Insulin_CS"/>
</dbReference>
<dbReference type="Proteomes" id="UP000694562">
    <property type="component" value="Unplaced"/>
</dbReference>
<reference evidence="13" key="2">
    <citation type="submission" date="2025-09" db="UniProtKB">
        <authorList>
            <consortium name="Ensembl"/>
        </authorList>
    </citation>
    <scope>IDENTIFICATION</scope>
</reference>
<feature type="domain" description="Insulin-like" evidence="12">
    <location>
        <begin position="106"/>
        <end position="161"/>
    </location>
</feature>
<keyword evidence="11" id="KW-0472">Membrane</keyword>
<dbReference type="Pfam" id="PF00049">
    <property type="entry name" value="Insulin"/>
    <property type="match status" value="2"/>
</dbReference>
<evidence type="ECO:0000256" key="4">
    <source>
        <dbReference type="ARBA" id="ARBA00022729"/>
    </source>
</evidence>